<evidence type="ECO:0000313" key="11">
    <source>
        <dbReference type="Proteomes" id="UP000192903"/>
    </source>
</evidence>
<dbReference type="SMART" id="SM00283">
    <property type="entry name" value="MA"/>
    <property type="match status" value="1"/>
</dbReference>
<evidence type="ECO:0000259" key="7">
    <source>
        <dbReference type="PROSITE" id="PS50112"/>
    </source>
</evidence>
<comment type="subcellular location">
    <subcellularLocation>
        <location evidence="1">Membrane</location>
    </subcellularLocation>
</comment>
<dbReference type="SMART" id="SM00304">
    <property type="entry name" value="HAMP"/>
    <property type="match status" value="2"/>
</dbReference>
<dbReference type="PRINTS" id="PR00260">
    <property type="entry name" value="CHEMTRNSDUCR"/>
</dbReference>
<dbReference type="InterPro" id="IPR000014">
    <property type="entry name" value="PAS"/>
</dbReference>
<dbReference type="InterPro" id="IPR004090">
    <property type="entry name" value="Chemotax_Me-accpt_rcpt"/>
</dbReference>
<proteinExistence type="inferred from homology"/>
<feature type="coiled-coil region" evidence="5">
    <location>
        <begin position="305"/>
        <end position="340"/>
    </location>
</feature>
<dbReference type="AlphaFoldDB" id="A0A1X7CII4"/>
<dbReference type="InterPro" id="IPR000700">
    <property type="entry name" value="PAS-assoc_C"/>
</dbReference>
<dbReference type="FunFam" id="1.10.287.950:FF:000001">
    <property type="entry name" value="Methyl-accepting chemotaxis sensory transducer"/>
    <property type="match status" value="1"/>
</dbReference>
<evidence type="ECO:0000256" key="4">
    <source>
        <dbReference type="PROSITE-ProRule" id="PRU00284"/>
    </source>
</evidence>
<dbReference type="Gene3D" id="1.10.287.950">
    <property type="entry name" value="Methyl-accepting chemotaxis protein"/>
    <property type="match status" value="1"/>
</dbReference>
<reference evidence="11" key="1">
    <citation type="submission" date="2017-04" db="EMBL/GenBank/DDBJ databases">
        <authorList>
            <person name="Varghese N."/>
            <person name="Submissions S."/>
        </authorList>
    </citation>
    <scope>NUCLEOTIDE SEQUENCE [LARGE SCALE GENOMIC DNA]</scope>
    <source>
        <strain evidence="11">B4P</strain>
    </source>
</reference>
<dbReference type="InterPro" id="IPR003660">
    <property type="entry name" value="HAMP_dom"/>
</dbReference>
<keyword evidence="5" id="KW-0175">Coiled coil</keyword>
<dbReference type="EMBL" id="FXAF01000001">
    <property type="protein sequence ID" value="SME96731.1"/>
    <property type="molecule type" value="Genomic_DNA"/>
</dbReference>
<feature type="domain" description="PAS" evidence="7">
    <location>
        <begin position="12"/>
        <end position="53"/>
    </location>
</feature>
<evidence type="ECO:0000259" key="9">
    <source>
        <dbReference type="PROSITE" id="PS50885"/>
    </source>
</evidence>
<dbReference type="RefSeq" id="WP_085419637.1">
    <property type="nucleotide sequence ID" value="NZ_FXAF01000001.1"/>
</dbReference>
<dbReference type="Gene3D" id="3.30.450.20">
    <property type="entry name" value="PAS domain"/>
    <property type="match status" value="2"/>
</dbReference>
<dbReference type="NCBIfam" id="TIGR00229">
    <property type="entry name" value="sensory_box"/>
    <property type="match status" value="2"/>
</dbReference>
<dbReference type="PROSITE" id="PS50111">
    <property type="entry name" value="CHEMOTAXIS_TRANSDUC_2"/>
    <property type="match status" value="1"/>
</dbReference>
<dbReference type="InterPro" id="IPR001610">
    <property type="entry name" value="PAC"/>
</dbReference>
<evidence type="ECO:0000259" key="6">
    <source>
        <dbReference type="PROSITE" id="PS50111"/>
    </source>
</evidence>
<accession>A0A1X7CII4</accession>
<feature type="domain" description="HAMP" evidence="9">
    <location>
        <begin position="244"/>
        <end position="296"/>
    </location>
</feature>
<keyword evidence="2" id="KW-0145">Chemotaxis</keyword>
<dbReference type="InterPro" id="IPR004089">
    <property type="entry name" value="MCPsignal_dom"/>
</dbReference>
<dbReference type="InterPro" id="IPR051310">
    <property type="entry name" value="MCP_chemotaxis"/>
</dbReference>
<comment type="similarity">
    <text evidence="3">Belongs to the methyl-accepting chemotaxis (MCP) protein family.</text>
</comment>
<evidence type="ECO:0000256" key="1">
    <source>
        <dbReference type="ARBA" id="ARBA00004370"/>
    </source>
</evidence>
<dbReference type="Pfam" id="PF00015">
    <property type="entry name" value="MCPsignal"/>
    <property type="match status" value="1"/>
</dbReference>
<dbReference type="GO" id="GO:0007165">
    <property type="term" value="P:signal transduction"/>
    <property type="evidence" value="ECO:0007669"/>
    <property type="project" value="UniProtKB-KW"/>
</dbReference>
<dbReference type="SMART" id="SM00091">
    <property type="entry name" value="PAS"/>
    <property type="match status" value="2"/>
</dbReference>
<dbReference type="PROSITE" id="PS01228">
    <property type="entry name" value="COF_1"/>
    <property type="match status" value="1"/>
</dbReference>
<dbReference type="STRING" id="464029.SAMN02982989_0318"/>
<feature type="domain" description="Methyl-accepting transducer" evidence="6">
    <location>
        <begin position="301"/>
        <end position="530"/>
    </location>
</feature>
<keyword evidence="4" id="KW-0807">Transducer</keyword>
<dbReference type="PROSITE" id="PS50885">
    <property type="entry name" value="HAMP"/>
    <property type="match status" value="1"/>
</dbReference>
<keyword evidence="11" id="KW-1185">Reference proteome</keyword>
<evidence type="ECO:0000256" key="3">
    <source>
        <dbReference type="ARBA" id="ARBA00029447"/>
    </source>
</evidence>
<name>A0A1X7CII4_9HYPH</name>
<dbReference type="GO" id="GO:0016020">
    <property type="term" value="C:membrane"/>
    <property type="evidence" value="ECO:0007669"/>
    <property type="project" value="UniProtKB-SubCell"/>
</dbReference>
<dbReference type="PROSITE" id="PS50112">
    <property type="entry name" value="PAS"/>
    <property type="match status" value="1"/>
</dbReference>
<dbReference type="GO" id="GO:0006935">
    <property type="term" value="P:chemotaxis"/>
    <property type="evidence" value="ECO:0007669"/>
    <property type="project" value="UniProtKB-KW"/>
</dbReference>
<dbReference type="CDD" id="cd00130">
    <property type="entry name" value="PAS"/>
    <property type="match status" value="2"/>
</dbReference>
<dbReference type="InterPro" id="IPR035965">
    <property type="entry name" value="PAS-like_dom_sf"/>
</dbReference>
<evidence type="ECO:0000259" key="8">
    <source>
        <dbReference type="PROSITE" id="PS50113"/>
    </source>
</evidence>
<dbReference type="PANTHER" id="PTHR43531">
    <property type="entry name" value="PROTEIN ICFG"/>
    <property type="match status" value="1"/>
</dbReference>
<dbReference type="SUPFAM" id="SSF58104">
    <property type="entry name" value="Methyl-accepting chemotaxis protein (MCP) signaling domain"/>
    <property type="match status" value="1"/>
</dbReference>
<sequence length="585" mass="63285">MLGIGRTIEAYHAIEAISRSQAIIEFDLNGTVLNANANFCQALGYTLPEIRGKHHRMFCDPDYAVSEEYRAFWANLAAGKFDAREYKRITKSGREIWIQASYNPVLRGGKPYKVIKFATDITAAKLAAAEDASKLAAIGQSQAVIEFTPEGEILTANENFCRGLGYDLSEIKGKHHRMFCDPAYAASEEYKAFWKRLAGGEFIADEFVRYGKHGKEIWIQAAYNPIRDMSGKVTKVVKFATDVTPRMSAIGQLGRSLRDLADGKLDQSLDTPFVPTMETVRHDFNTVAAKLRDAMQVVGKNAAGIAAASNEVRDASSELAKRTEQQAASLEEAAAALEQVTSTVGDSSRRADEAGRLVTHTKEHAEKSGLVVRDAIAAMDQIAHSSGEITSIIGVIDDIAFQTNLLALNAGVEAARAGEAGKGFAVVAQEVRELAQRSAKAAKEIKTLINTSSQQVSSGVTLVGQTGTALREIADQVTEIHANVTAIVEASREQAASLREISQAVNHMDQATQKNAAMVEETTAASHSLAGEAESLRVLLSQFDVGSQPEVRPAAREARPAHAHVAPLRLAHANLKAKAQEWENF</sequence>
<dbReference type="PROSITE" id="PS50113">
    <property type="entry name" value="PAC"/>
    <property type="match status" value="1"/>
</dbReference>
<evidence type="ECO:0000313" key="10">
    <source>
        <dbReference type="EMBL" id="SME96731.1"/>
    </source>
</evidence>
<protein>
    <submittedName>
        <fullName evidence="10">Methyl-accepting chemotaxis sensory transducer with Pas/Pac sensor</fullName>
    </submittedName>
</protein>
<feature type="domain" description="PAC" evidence="8">
    <location>
        <begin position="203"/>
        <end position="255"/>
    </location>
</feature>
<dbReference type="OrthoDB" id="9765776at2"/>
<dbReference type="SMART" id="SM00086">
    <property type="entry name" value="PAC"/>
    <property type="match status" value="2"/>
</dbReference>
<dbReference type="Proteomes" id="UP000192903">
    <property type="component" value="Unassembled WGS sequence"/>
</dbReference>
<dbReference type="SUPFAM" id="SSF55785">
    <property type="entry name" value="PYP-like sensor domain (PAS domain)"/>
    <property type="match status" value="2"/>
</dbReference>
<dbReference type="PANTHER" id="PTHR43531:SF11">
    <property type="entry name" value="METHYL-ACCEPTING CHEMOTAXIS PROTEIN 3"/>
    <property type="match status" value="1"/>
</dbReference>
<evidence type="ECO:0000256" key="5">
    <source>
        <dbReference type="SAM" id="Coils"/>
    </source>
</evidence>
<gene>
    <name evidence="10" type="ORF">SAMN02982989_0318</name>
</gene>
<dbReference type="GO" id="GO:0004888">
    <property type="term" value="F:transmembrane signaling receptor activity"/>
    <property type="evidence" value="ECO:0007669"/>
    <property type="project" value="InterPro"/>
</dbReference>
<dbReference type="InterPro" id="IPR013655">
    <property type="entry name" value="PAS_fold_3"/>
</dbReference>
<dbReference type="Pfam" id="PF08447">
    <property type="entry name" value="PAS_3"/>
    <property type="match status" value="2"/>
</dbReference>
<organism evidence="10 11">
    <name type="scientific">Xaviernesmea oryzae</name>
    <dbReference type="NCBI Taxonomy" id="464029"/>
    <lineage>
        <taxon>Bacteria</taxon>
        <taxon>Pseudomonadati</taxon>
        <taxon>Pseudomonadota</taxon>
        <taxon>Alphaproteobacteria</taxon>
        <taxon>Hyphomicrobiales</taxon>
        <taxon>Rhizobiaceae</taxon>
        <taxon>Rhizobium/Agrobacterium group</taxon>
        <taxon>Xaviernesmea</taxon>
    </lineage>
</organism>
<evidence type="ECO:0000256" key="2">
    <source>
        <dbReference type="ARBA" id="ARBA00022500"/>
    </source>
</evidence>
<dbReference type="CDD" id="cd11386">
    <property type="entry name" value="MCP_signal"/>
    <property type="match status" value="1"/>
</dbReference>